<dbReference type="AlphaFoldDB" id="A0A0M0LPD1"/>
<comment type="caution">
    <text evidence="7">The sequence shown here is derived from an EMBL/GenBank/DDBJ whole genome shotgun (WGS) entry which is preliminary data.</text>
</comment>
<dbReference type="Proteomes" id="UP000037460">
    <property type="component" value="Unassembled WGS sequence"/>
</dbReference>
<dbReference type="InterPro" id="IPR016162">
    <property type="entry name" value="Ald_DH_N"/>
</dbReference>
<dbReference type="OrthoDB" id="310895at2759"/>
<dbReference type="InterPro" id="IPR050740">
    <property type="entry name" value="Aldehyde_DH_Superfamily"/>
</dbReference>
<keyword evidence="3" id="KW-0560">Oxidoreductase</keyword>
<evidence type="ECO:0000256" key="3">
    <source>
        <dbReference type="ARBA" id="ARBA00023002"/>
    </source>
</evidence>
<protein>
    <recommendedName>
        <fullName evidence="2">Succinate-semialdehyde dehydrogenase, mitochondrial</fullName>
        <ecNumber evidence="1">1.2.1.24</ecNumber>
    </recommendedName>
    <alternativeName>
        <fullName evidence="4">NAD(+)-dependent succinic semialdehyde dehydrogenase</fullName>
    </alternativeName>
</protein>
<dbReference type="PROSITE" id="PS00070">
    <property type="entry name" value="ALDEHYDE_DEHYDR_CYS"/>
    <property type="match status" value="1"/>
</dbReference>
<dbReference type="EMBL" id="JWZX01000476">
    <property type="protein sequence ID" value="KOO52866.1"/>
    <property type="molecule type" value="Genomic_DNA"/>
</dbReference>
<evidence type="ECO:0000313" key="7">
    <source>
        <dbReference type="EMBL" id="KOO52866.1"/>
    </source>
</evidence>
<dbReference type="SUPFAM" id="SSF53720">
    <property type="entry name" value="ALDH-like"/>
    <property type="match status" value="1"/>
</dbReference>
<dbReference type="InterPro" id="IPR016160">
    <property type="entry name" value="Ald_DH_CS_CYS"/>
</dbReference>
<sequence>MPALAIILVVAAIAAGEWQCPSLPPAGVQPDSSRYASKPSVIGNFKFVGGVLQKYSGELDQVASPIFDESTGERIIIGSLPRMSAEDAVEAVEAAAKAWDGGQGVWPQMSLAQRIATVEKLVVELWSVRDEIVNVLMWEIAKNSGDAAKEFDRTMDFVGATIAALKADPTLGQGFNGWTEVSGVSVRVRRGPIGVMLGLAPFNYPLNEMYAMLIPALLMGNCAVLKLPAIGGLAHVLTAEVLGRVLPPGVINFVSGAGRTTMGPIMQTGLVDVLGFIGGANGADALIKAHPKPHRLKVFAQLEGKNLGIVLPDADLETAVAQCVLGGLSYNGQRCTAIKLIMVHETIADEFVNQLVARISSLKVGLPWEEGVSITPLPEQKKPQILEALIADALAKGAKLANAAAGGGELRGALFTPAVLDGVTPNMRLFHEEQFGPVVPVARFRDLSEVQSALKVSWNGQQASIFTGDAKAAAPLVDTLATIVGRINLNVQCGRSPDTVPFSGRRSSAQGTMSVTEALRAFSVETVVAYPVKDTAAAAVAADLDHYTKFLAPL</sequence>
<dbReference type="InterPro" id="IPR016161">
    <property type="entry name" value="Ald_DH/histidinol_DH"/>
</dbReference>
<reference evidence="8" key="1">
    <citation type="journal article" date="2015" name="PLoS Genet.">
        <title>Genome Sequence and Transcriptome Analyses of Chrysochromulina tobin: Metabolic Tools for Enhanced Algal Fitness in the Prominent Order Prymnesiales (Haptophyceae).</title>
        <authorList>
            <person name="Hovde B.T."/>
            <person name="Deodato C.R."/>
            <person name="Hunsperger H.M."/>
            <person name="Ryken S.A."/>
            <person name="Yost W."/>
            <person name="Jha R.K."/>
            <person name="Patterson J."/>
            <person name="Monnat R.J. Jr."/>
            <person name="Barlow S.B."/>
            <person name="Starkenburg S.R."/>
            <person name="Cattolico R.A."/>
        </authorList>
    </citation>
    <scope>NUCLEOTIDE SEQUENCE</scope>
    <source>
        <strain evidence="8">CCMP291</strain>
    </source>
</reference>
<dbReference type="InterPro" id="IPR016163">
    <property type="entry name" value="Ald_DH_C"/>
</dbReference>
<feature type="chain" id="PRO_5005603461" description="Succinate-semialdehyde dehydrogenase, mitochondrial" evidence="5">
    <location>
        <begin position="17"/>
        <end position="554"/>
    </location>
</feature>
<proteinExistence type="predicted"/>
<evidence type="ECO:0000259" key="6">
    <source>
        <dbReference type="Pfam" id="PF00171"/>
    </source>
</evidence>
<dbReference type="GO" id="GO:0004777">
    <property type="term" value="F:succinate-semialdehyde dehydrogenase (NAD+) activity"/>
    <property type="evidence" value="ECO:0007669"/>
    <property type="project" value="UniProtKB-EC"/>
</dbReference>
<evidence type="ECO:0000256" key="1">
    <source>
        <dbReference type="ARBA" id="ARBA00013051"/>
    </source>
</evidence>
<dbReference type="Pfam" id="PF00171">
    <property type="entry name" value="Aldedh"/>
    <property type="match status" value="1"/>
</dbReference>
<accession>A0A0M0LPD1</accession>
<dbReference type="Gene3D" id="3.40.605.10">
    <property type="entry name" value="Aldehyde Dehydrogenase, Chain A, domain 1"/>
    <property type="match status" value="1"/>
</dbReference>
<dbReference type="Gene3D" id="3.40.309.10">
    <property type="entry name" value="Aldehyde Dehydrogenase, Chain A, domain 2"/>
    <property type="match status" value="1"/>
</dbReference>
<name>A0A0M0LPD1_9EUKA</name>
<evidence type="ECO:0000256" key="4">
    <source>
        <dbReference type="ARBA" id="ARBA00030806"/>
    </source>
</evidence>
<feature type="signal peptide" evidence="5">
    <location>
        <begin position="1"/>
        <end position="16"/>
    </location>
</feature>
<evidence type="ECO:0000313" key="8">
    <source>
        <dbReference type="Proteomes" id="UP000037460"/>
    </source>
</evidence>
<keyword evidence="5" id="KW-0732">Signal</keyword>
<dbReference type="PANTHER" id="PTHR43353">
    <property type="entry name" value="SUCCINATE-SEMIALDEHYDE DEHYDROGENASE, MITOCHONDRIAL"/>
    <property type="match status" value="1"/>
</dbReference>
<organism evidence="7 8">
    <name type="scientific">Chrysochromulina tobinii</name>
    <dbReference type="NCBI Taxonomy" id="1460289"/>
    <lineage>
        <taxon>Eukaryota</taxon>
        <taxon>Haptista</taxon>
        <taxon>Haptophyta</taxon>
        <taxon>Prymnesiophyceae</taxon>
        <taxon>Prymnesiales</taxon>
        <taxon>Chrysochromulinaceae</taxon>
        <taxon>Chrysochromulina</taxon>
    </lineage>
</organism>
<gene>
    <name evidence="7" type="ORF">Ctob_013367</name>
</gene>
<dbReference type="EC" id="1.2.1.24" evidence="1"/>
<evidence type="ECO:0000256" key="5">
    <source>
        <dbReference type="SAM" id="SignalP"/>
    </source>
</evidence>
<keyword evidence="8" id="KW-1185">Reference proteome</keyword>
<feature type="domain" description="Aldehyde dehydrogenase" evidence="6">
    <location>
        <begin position="76"/>
        <end position="523"/>
    </location>
</feature>
<dbReference type="InterPro" id="IPR015590">
    <property type="entry name" value="Aldehyde_DH_dom"/>
</dbReference>
<evidence type="ECO:0000256" key="2">
    <source>
        <dbReference type="ARBA" id="ARBA00019842"/>
    </source>
</evidence>
<dbReference type="PANTHER" id="PTHR43353:SF5">
    <property type="entry name" value="SUCCINATE-SEMIALDEHYDE DEHYDROGENASE, MITOCHONDRIAL"/>
    <property type="match status" value="1"/>
</dbReference>